<accession>A0A8F1MCX8</accession>
<proteinExistence type="predicted"/>
<dbReference type="AlphaFoldDB" id="A0A8F1MCX8"/>
<dbReference type="GO" id="GO:0008834">
    <property type="term" value="F:ditrans,polycis-undecaprenyl-diphosphate synthase [(2E,6E)-farnesyl-diphosphate specific] activity"/>
    <property type="evidence" value="ECO:0007669"/>
    <property type="project" value="TreeGrafter"/>
</dbReference>
<dbReference type="KEGG" id="mnd:KOY48_01350"/>
<keyword evidence="1" id="KW-0808">Transferase</keyword>
<dbReference type="SUPFAM" id="SSF64005">
    <property type="entry name" value="Undecaprenyl diphosphate synthase"/>
    <property type="match status" value="1"/>
</dbReference>
<dbReference type="Gene3D" id="3.40.1180.10">
    <property type="entry name" value="Decaprenyl diphosphate synthase-like"/>
    <property type="match status" value="1"/>
</dbReference>
<dbReference type="PANTHER" id="PTHR10291">
    <property type="entry name" value="DEHYDRODOLICHYL DIPHOSPHATE SYNTHASE FAMILY MEMBER"/>
    <property type="match status" value="1"/>
</dbReference>
<dbReference type="GO" id="GO:0030145">
    <property type="term" value="F:manganese ion binding"/>
    <property type="evidence" value="ECO:0007669"/>
    <property type="project" value="TreeGrafter"/>
</dbReference>
<dbReference type="EMBL" id="CP076460">
    <property type="protein sequence ID" value="QWQ32492.1"/>
    <property type="molecule type" value="Genomic_DNA"/>
</dbReference>
<evidence type="ECO:0000256" key="1">
    <source>
        <dbReference type="ARBA" id="ARBA00022679"/>
    </source>
</evidence>
<reference evidence="2" key="1">
    <citation type="submission" date="2021-06" db="EMBL/GenBank/DDBJ databases">
        <title>An adapted protocol for Saccharibacteria cultivation: two new species join this phylum of Candidate Phyla Radiations.</title>
        <authorList>
            <person name="Ibrahim A."/>
            <person name="Maatouk M."/>
            <person name="Zgheib R."/>
            <person name="Haddad G."/>
            <person name="Bou Khalil J."/>
            <person name="Raoult D."/>
            <person name="Bittar F."/>
        </authorList>
    </citation>
    <scope>NUCLEOTIDE SEQUENCE</scope>
    <source>
        <strain evidence="2">IHU1</strain>
    </source>
</reference>
<dbReference type="GO" id="GO:0005829">
    <property type="term" value="C:cytosol"/>
    <property type="evidence" value="ECO:0007669"/>
    <property type="project" value="TreeGrafter"/>
</dbReference>
<dbReference type="Pfam" id="PF01255">
    <property type="entry name" value="Prenyltransf"/>
    <property type="match status" value="1"/>
</dbReference>
<organism evidence="2 3">
    <name type="scientific">Candidatus Minimicrobia naudis</name>
    <dbReference type="NCBI Taxonomy" id="2841263"/>
    <lineage>
        <taxon>Bacteria</taxon>
        <taxon>Candidatus Saccharimonadota</taxon>
        <taxon>Candidatus Saccharimonadota incertae sedis</taxon>
        <taxon>Candidatus Minimicrobia</taxon>
    </lineage>
</organism>
<name>A0A8F1MCX8_9BACT</name>
<sequence>MKMQNLPQHIGFIYRGWKSAMGKTARSLPTYEGHLAGYNALKDVALETLQRGVKYASAYVFSTENWKRSEEEVGHLMKLLLNILKADLPTFIENKIRLRVIGSREDSVGCNRTKQLT</sequence>
<evidence type="ECO:0000313" key="2">
    <source>
        <dbReference type="EMBL" id="QWQ32492.1"/>
    </source>
</evidence>
<dbReference type="InterPro" id="IPR001441">
    <property type="entry name" value="UPP_synth-like"/>
</dbReference>
<gene>
    <name evidence="2" type="ORF">KOY48_01350</name>
</gene>
<dbReference type="PANTHER" id="PTHR10291:SF0">
    <property type="entry name" value="DEHYDRODOLICHYL DIPHOSPHATE SYNTHASE 2"/>
    <property type="match status" value="1"/>
</dbReference>
<dbReference type="GO" id="GO:0016094">
    <property type="term" value="P:polyprenol biosynthetic process"/>
    <property type="evidence" value="ECO:0007669"/>
    <property type="project" value="TreeGrafter"/>
</dbReference>
<dbReference type="GO" id="GO:0000287">
    <property type="term" value="F:magnesium ion binding"/>
    <property type="evidence" value="ECO:0007669"/>
    <property type="project" value="TreeGrafter"/>
</dbReference>
<dbReference type="Proteomes" id="UP000679129">
    <property type="component" value="Chromosome"/>
</dbReference>
<dbReference type="InterPro" id="IPR036424">
    <property type="entry name" value="UPP_synth-like_sf"/>
</dbReference>
<keyword evidence="3" id="KW-1185">Reference proteome</keyword>
<evidence type="ECO:0000313" key="3">
    <source>
        <dbReference type="Proteomes" id="UP000679129"/>
    </source>
</evidence>
<protein>
    <submittedName>
        <fullName evidence="2">Undecaprenyl diphosphate synthase family protein</fullName>
    </submittedName>
</protein>